<sequence length="690" mass="80651">MIKSRYSVYQINYPSNNVVTPIRTCREDNYELPNFYKSKHNPYSNSLWNTSTENREALNRIREKTANKRIREDRIESKVLSSAISETQSLVWDHETEPQAKKSYSPLDVESFSQKLYLNSDRPDSKTLSFIITLQKLCESELQYFEMLSLCLSTYKTEACYNKKFKNKLFNTAKNDELLVFGNIDTMAELSKLFSRKLLENIEKCSGYPQNGKMWNEIKSNDRICQDILKIDFASLIKSHLQRLKSTYHSYCLCHAERKMLLDSLKLQNTELFYKWYELCLKKSQFEKLEDLLELPLERLGQWGSLFENLCLFGDNLLPEPQSAQLNLVSKEFISYLRELNDELNELGKPKDKFIRENSPPTEQPRHQNSESFQQPKPSSLPGSRHDSIPDLSLPSSNCTSQAVSKSSSFYSDARSLKDRQNPMVPQNNIEDTSCNTEEHGVSLKQSMEQFNNLYTNLQKWDKALCKLELAKVLDRTLNTAIVWKNLIEFEPPNELFKPGNDDRTIYGTYVEKIDKQRQQVMILQLQDLRRKVIKPLQLLIQRCSIVKQKLVDRKTLKKEYIDYIKRQQIDKDTHDAKKEILANSFQKLHSQLTESLPTFNNYATKVVTMLVSQYTLLMMEYMKILSGGDQFLEKELQEAAASERKLGDNFDILQLFCSSRYYTRQAVRENWTAYGDPRASRPARKLFEL</sequence>
<name>W0T6Y6_KLUMD</name>
<evidence type="ECO:0000259" key="2">
    <source>
        <dbReference type="PROSITE" id="PS50010"/>
    </source>
</evidence>
<dbReference type="InterPro" id="IPR027267">
    <property type="entry name" value="AH/BAR_dom_sf"/>
</dbReference>
<evidence type="ECO:0000256" key="1">
    <source>
        <dbReference type="SAM" id="MobiDB-lite"/>
    </source>
</evidence>
<reference evidence="3 4" key="1">
    <citation type="journal article" date="2015" name="Biotechnol. Biofuels">
        <title>Genetic basis of the highly efficient yeast Kluyveromyces marxianus: complete genome sequence and transcriptome analyses.</title>
        <authorList>
            <person name="Lertwattanasakul N."/>
            <person name="Kosaka T."/>
            <person name="Hosoyama A."/>
            <person name="Suzuki Y."/>
            <person name="Rodrussamee N."/>
            <person name="Matsutani M."/>
            <person name="Murata M."/>
            <person name="Fujimoto N."/>
            <person name="Suprayogi"/>
            <person name="Tsuchikane K."/>
            <person name="Limtong S."/>
            <person name="Fujita N."/>
            <person name="Yamada M."/>
        </authorList>
    </citation>
    <scope>NUCLEOTIDE SEQUENCE [LARGE SCALE GENOMIC DNA]</scope>
    <source>
        <strain evidence="4">DMKU3-1042 / BCC 29191 / NBRC 104275</strain>
    </source>
</reference>
<dbReference type="Gene3D" id="1.20.900.10">
    <property type="entry name" value="Dbl homology (DH) domain"/>
    <property type="match status" value="1"/>
</dbReference>
<dbReference type="Gene3D" id="1.20.1270.60">
    <property type="entry name" value="Arfaptin homology (AH) domain/BAR domain"/>
    <property type="match status" value="1"/>
</dbReference>
<dbReference type="KEGG" id="kmx:KLMA_30082"/>
<dbReference type="GO" id="GO:0005085">
    <property type="term" value="F:guanyl-nucleotide exchange factor activity"/>
    <property type="evidence" value="ECO:0007669"/>
    <property type="project" value="InterPro"/>
</dbReference>
<dbReference type="OrthoDB" id="10256089at2759"/>
<evidence type="ECO:0000313" key="4">
    <source>
        <dbReference type="Proteomes" id="UP000065495"/>
    </source>
</evidence>
<feature type="region of interest" description="Disordered" evidence="1">
    <location>
        <begin position="348"/>
        <end position="435"/>
    </location>
</feature>
<proteinExistence type="predicted"/>
<feature type="compositionally biased region" description="Polar residues" evidence="1">
    <location>
        <begin position="424"/>
        <end position="435"/>
    </location>
</feature>
<dbReference type="EMBL" id="AP012215">
    <property type="protein sequence ID" value="BAO39377.1"/>
    <property type="molecule type" value="Genomic_DNA"/>
</dbReference>
<dbReference type="VEuPathDB" id="FungiDB:KLMA_30082"/>
<organism evidence="3 4">
    <name type="scientific">Kluyveromyces marxianus (strain DMKU3-1042 / BCC 29191 / NBRC 104275)</name>
    <name type="common">Yeast</name>
    <name type="synonym">Candida kefyr</name>
    <dbReference type="NCBI Taxonomy" id="1003335"/>
    <lineage>
        <taxon>Eukaryota</taxon>
        <taxon>Fungi</taxon>
        <taxon>Dikarya</taxon>
        <taxon>Ascomycota</taxon>
        <taxon>Saccharomycotina</taxon>
        <taxon>Saccharomycetes</taxon>
        <taxon>Saccharomycetales</taxon>
        <taxon>Saccharomycetaceae</taxon>
        <taxon>Kluyveromyces</taxon>
    </lineage>
</organism>
<feature type="compositionally biased region" description="Polar residues" evidence="1">
    <location>
        <begin position="370"/>
        <end position="382"/>
    </location>
</feature>
<dbReference type="GeneID" id="34715376"/>
<dbReference type="AlphaFoldDB" id="W0T6Y6"/>
<dbReference type="InterPro" id="IPR000219">
    <property type="entry name" value="DH_dom"/>
</dbReference>
<feature type="compositionally biased region" description="Polar residues" evidence="1">
    <location>
        <begin position="394"/>
        <end position="411"/>
    </location>
</feature>
<accession>W0T6Y6</accession>
<protein>
    <submittedName>
        <fullName evidence="3">Nuclear fusion protein FUS2</fullName>
    </submittedName>
</protein>
<evidence type="ECO:0000313" key="3">
    <source>
        <dbReference type="EMBL" id="BAO39377.1"/>
    </source>
</evidence>
<dbReference type="PROSITE" id="PS50010">
    <property type="entry name" value="DH_2"/>
    <property type="match status" value="1"/>
</dbReference>
<gene>
    <name evidence="3" type="primary">FUS2</name>
    <name evidence="3" type="ORF">KLMA_30082</name>
</gene>
<feature type="domain" description="DH" evidence="2">
    <location>
        <begin position="129"/>
        <end position="343"/>
    </location>
</feature>
<dbReference type="InterPro" id="IPR035899">
    <property type="entry name" value="DBL_dom_sf"/>
</dbReference>
<dbReference type="SUPFAM" id="SSF48065">
    <property type="entry name" value="DBL homology domain (DH-domain)"/>
    <property type="match status" value="1"/>
</dbReference>
<dbReference type="RefSeq" id="XP_022675230.1">
    <property type="nucleotide sequence ID" value="XM_022818577.1"/>
</dbReference>
<dbReference type="Proteomes" id="UP000065495">
    <property type="component" value="Chromosome 3"/>
</dbReference>